<dbReference type="AlphaFoldDB" id="A0A0N9HYK4"/>
<keyword evidence="3" id="KW-1185">Reference proteome</keyword>
<evidence type="ECO:0000313" key="2">
    <source>
        <dbReference type="EMBL" id="ALG06962.1"/>
    </source>
</evidence>
<evidence type="ECO:0000313" key="3">
    <source>
        <dbReference type="Proteomes" id="UP000063699"/>
    </source>
</evidence>
<dbReference type="Proteomes" id="UP000063699">
    <property type="component" value="Chromosome"/>
</dbReference>
<accession>A0A0N9HYK4</accession>
<name>A0A0N9HYK4_9PSEU</name>
<dbReference type="EMBL" id="CP012752">
    <property type="protein sequence ID" value="ALG06962.1"/>
    <property type="molecule type" value="Genomic_DNA"/>
</dbReference>
<evidence type="ECO:0000256" key="1">
    <source>
        <dbReference type="SAM" id="MobiDB-lite"/>
    </source>
</evidence>
<feature type="compositionally biased region" description="Basic and acidic residues" evidence="1">
    <location>
        <begin position="108"/>
        <end position="120"/>
    </location>
</feature>
<gene>
    <name evidence="2" type="ORF">AOZ06_08515</name>
</gene>
<organism evidence="2 3">
    <name type="scientific">Kibdelosporangium phytohabitans</name>
    <dbReference type="NCBI Taxonomy" id="860235"/>
    <lineage>
        <taxon>Bacteria</taxon>
        <taxon>Bacillati</taxon>
        <taxon>Actinomycetota</taxon>
        <taxon>Actinomycetes</taxon>
        <taxon>Pseudonocardiales</taxon>
        <taxon>Pseudonocardiaceae</taxon>
        <taxon>Kibdelosporangium</taxon>
    </lineage>
</organism>
<dbReference type="STRING" id="860235.AOZ06_08515"/>
<protein>
    <submittedName>
        <fullName evidence="2">Uncharacterized protein</fullName>
    </submittedName>
</protein>
<feature type="region of interest" description="Disordered" evidence="1">
    <location>
        <begin position="72"/>
        <end position="144"/>
    </location>
</feature>
<feature type="compositionally biased region" description="Polar residues" evidence="1">
    <location>
        <begin position="121"/>
        <end position="130"/>
    </location>
</feature>
<feature type="compositionally biased region" description="Basic residues" evidence="1">
    <location>
        <begin position="132"/>
        <end position="144"/>
    </location>
</feature>
<feature type="compositionally biased region" description="Basic and acidic residues" evidence="1">
    <location>
        <begin position="1"/>
        <end position="22"/>
    </location>
</feature>
<sequence>MAHLLTPREEGLSPIAHEHHPPIDSPDTITNGRTPLDYHSRTPHGERGRVMAANHYPDVLTIKVITALQQEVDDELRQEGSPSKPTSKESSRAQRFPTGPRRNRRPSHHTDDDPTPRTHANESTFTQGRQPRTPRKHCAQRPAA</sequence>
<feature type="region of interest" description="Disordered" evidence="1">
    <location>
        <begin position="1"/>
        <end position="50"/>
    </location>
</feature>
<reference evidence="2 3" key="1">
    <citation type="submission" date="2015-07" db="EMBL/GenBank/DDBJ databases">
        <title>Genome sequencing of Kibdelosporangium phytohabitans.</title>
        <authorList>
            <person name="Qin S."/>
            <person name="Xing K."/>
        </authorList>
    </citation>
    <scope>NUCLEOTIDE SEQUENCE [LARGE SCALE GENOMIC DNA]</scope>
    <source>
        <strain evidence="2 3">KLBMP1111</strain>
    </source>
</reference>
<proteinExistence type="predicted"/>
<dbReference type="KEGG" id="kphy:AOZ06_08515"/>
<feature type="compositionally biased region" description="Basic and acidic residues" evidence="1">
    <location>
        <begin position="36"/>
        <end position="49"/>
    </location>
</feature>